<evidence type="ECO:0000313" key="3">
    <source>
        <dbReference type="Proteomes" id="UP001272242"/>
    </source>
</evidence>
<name>A0ABU5F5W8_9BACT</name>
<dbReference type="Gene3D" id="3.40.50.11440">
    <property type="match status" value="1"/>
</dbReference>
<dbReference type="RefSeq" id="WP_320688029.1">
    <property type="nucleotide sequence ID" value="NZ_JAXBLV010000198.1"/>
</dbReference>
<feature type="domain" description="LarA-like N-terminal" evidence="1">
    <location>
        <begin position="11"/>
        <end position="190"/>
    </location>
</feature>
<evidence type="ECO:0000313" key="2">
    <source>
        <dbReference type="EMBL" id="MDY3561658.1"/>
    </source>
</evidence>
<dbReference type="PANTHER" id="PTHR33171">
    <property type="entry name" value="LAR_N DOMAIN-CONTAINING PROTEIN"/>
    <property type="match status" value="1"/>
</dbReference>
<dbReference type="EMBL" id="JAXBLV010000198">
    <property type="protein sequence ID" value="MDY3561658.1"/>
    <property type="molecule type" value="Genomic_DNA"/>
</dbReference>
<dbReference type="InterPro" id="IPR048068">
    <property type="entry name" value="LarA-like"/>
</dbReference>
<dbReference type="Proteomes" id="UP001272242">
    <property type="component" value="Unassembled WGS sequence"/>
</dbReference>
<dbReference type="InterPro" id="IPR018657">
    <property type="entry name" value="LarA-like_N"/>
</dbReference>
<dbReference type="InterPro" id="IPR043166">
    <property type="entry name" value="LarA-like_C"/>
</dbReference>
<proteinExistence type="predicted"/>
<comment type="caution">
    <text evidence="2">The sequence shown here is derived from an EMBL/GenBank/DDBJ whole genome shotgun (WGS) entry which is preliminary data.</text>
</comment>
<organism evidence="2 3">
    <name type="scientific">Gemmata algarum</name>
    <dbReference type="NCBI Taxonomy" id="2975278"/>
    <lineage>
        <taxon>Bacteria</taxon>
        <taxon>Pseudomonadati</taxon>
        <taxon>Planctomycetota</taxon>
        <taxon>Planctomycetia</taxon>
        <taxon>Gemmatales</taxon>
        <taxon>Gemmataceae</taxon>
        <taxon>Gemmata</taxon>
    </lineage>
</organism>
<evidence type="ECO:0000259" key="1">
    <source>
        <dbReference type="Pfam" id="PF09861"/>
    </source>
</evidence>
<reference evidence="3" key="1">
    <citation type="journal article" date="2023" name="Mar. Drugs">
        <title>Gemmata algarum, a Novel Planctomycete Isolated from an Algal Mat, Displays Antimicrobial Activity.</title>
        <authorList>
            <person name="Kumar G."/>
            <person name="Kallscheuer N."/>
            <person name="Kashif M."/>
            <person name="Ahamad S."/>
            <person name="Jagadeeshwari U."/>
            <person name="Pannikurungottu S."/>
            <person name="Haufschild T."/>
            <person name="Kabuu M."/>
            <person name="Sasikala C."/>
            <person name="Jogler C."/>
            <person name="Ramana C."/>
        </authorList>
    </citation>
    <scope>NUCLEOTIDE SEQUENCE [LARGE SCALE GENOMIC DNA]</scope>
    <source>
        <strain evidence="3">JC673</strain>
    </source>
</reference>
<keyword evidence="3" id="KW-1185">Reference proteome</keyword>
<protein>
    <submittedName>
        <fullName evidence="2">Lactate racemase domain-containing protein</fullName>
    </submittedName>
</protein>
<sequence>MSETNALVVGSEPWPLTVPADRAVHVRRALITAPPAGAAELVRTALEKPFRFEPLRRALTPDDHVAVVIDPRLPHLTEMLAEVLTHIGSAGVPPAAVTVVSPPGAPQAWIDDLPEAFEDITAETHDPADVQKLMYVATTKGGRRVYLNRRVAEADFVVVLAGRRYDPHAGYAGAEAALFPALSNAETLAALADRFSSAAPDGGRETEAAEVAWLLGAPFFVQVIEGEAGTVHAVVGGLFESGAEGIRQQDARWRGAVSEEVDTVIAAVGGEPDTITFLDLAQAAATAARAVKKGGRIALLTTAAPELGPGAELLRTLEGPAGAKKLLAHEKPSDWAAASLWAYAARSASLFLASGYPDDVAEELFCTPIYTRSEAQRLIDTGSGTVLLIPDAHRAMITVG</sequence>
<accession>A0ABU5F5W8</accession>
<dbReference type="PANTHER" id="PTHR33171:SF17">
    <property type="entry name" value="LARA-LIKE N-TERMINAL DOMAIN-CONTAINING PROTEIN"/>
    <property type="match status" value="1"/>
</dbReference>
<gene>
    <name evidence="2" type="ORF">R5W23_002939</name>
</gene>
<dbReference type="Pfam" id="PF09861">
    <property type="entry name" value="Lar_N"/>
    <property type="match status" value="1"/>
</dbReference>
<dbReference type="Gene3D" id="3.90.226.30">
    <property type="match status" value="1"/>
</dbReference>